<dbReference type="RefSeq" id="XP_033687425.1">
    <property type="nucleotide sequence ID" value="XM_033821212.1"/>
</dbReference>
<name>A0A6A6IPN3_9PLEO</name>
<dbReference type="EMBL" id="ML987192">
    <property type="protein sequence ID" value="KAF2252421.1"/>
    <property type="molecule type" value="Genomic_DNA"/>
</dbReference>
<dbReference type="GeneID" id="54574542"/>
<evidence type="ECO:0000256" key="1">
    <source>
        <dbReference type="SAM" id="Phobius"/>
    </source>
</evidence>
<gene>
    <name evidence="2" type="ORF">BU26DRAFT_256834</name>
</gene>
<proteinExistence type="predicted"/>
<organism evidence="2 3">
    <name type="scientific">Trematosphaeria pertusa</name>
    <dbReference type="NCBI Taxonomy" id="390896"/>
    <lineage>
        <taxon>Eukaryota</taxon>
        <taxon>Fungi</taxon>
        <taxon>Dikarya</taxon>
        <taxon>Ascomycota</taxon>
        <taxon>Pezizomycotina</taxon>
        <taxon>Dothideomycetes</taxon>
        <taxon>Pleosporomycetidae</taxon>
        <taxon>Pleosporales</taxon>
        <taxon>Massarineae</taxon>
        <taxon>Trematosphaeriaceae</taxon>
        <taxon>Trematosphaeria</taxon>
    </lineage>
</organism>
<protein>
    <submittedName>
        <fullName evidence="2">Uncharacterized protein</fullName>
    </submittedName>
</protein>
<dbReference type="Proteomes" id="UP000800094">
    <property type="component" value="Unassembled WGS sequence"/>
</dbReference>
<feature type="transmembrane region" description="Helical" evidence="1">
    <location>
        <begin position="41"/>
        <end position="62"/>
    </location>
</feature>
<reference evidence="2" key="1">
    <citation type="journal article" date="2020" name="Stud. Mycol.">
        <title>101 Dothideomycetes genomes: a test case for predicting lifestyles and emergence of pathogens.</title>
        <authorList>
            <person name="Haridas S."/>
            <person name="Albert R."/>
            <person name="Binder M."/>
            <person name="Bloem J."/>
            <person name="Labutti K."/>
            <person name="Salamov A."/>
            <person name="Andreopoulos B."/>
            <person name="Baker S."/>
            <person name="Barry K."/>
            <person name="Bills G."/>
            <person name="Bluhm B."/>
            <person name="Cannon C."/>
            <person name="Castanera R."/>
            <person name="Culley D."/>
            <person name="Daum C."/>
            <person name="Ezra D."/>
            <person name="Gonzalez J."/>
            <person name="Henrissat B."/>
            <person name="Kuo A."/>
            <person name="Liang C."/>
            <person name="Lipzen A."/>
            <person name="Lutzoni F."/>
            <person name="Magnuson J."/>
            <person name="Mondo S."/>
            <person name="Nolan M."/>
            <person name="Ohm R."/>
            <person name="Pangilinan J."/>
            <person name="Park H.-J."/>
            <person name="Ramirez L."/>
            <person name="Alfaro M."/>
            <person name="Sun H."/>
            <person name="Tritt A."/>
            <person name="Yoshinaga Y."/>
            <person name="Zwiers L.-H."/>
            <person name="Turgeon B."/>
            <person name="Goodwin S."/>
            <person name="Spatafora J."/>
            <person name="Crous P."/>
            <person name="Grigoriev I."/>
        </authorList>
    </citation>
    <scope>NUCLEOTIDE SEQUENCE</scope>
    <source>
        <strain evidence="2">CBS 122368</strain>
    </source>
</reference>
<keyword evidence="1" id="KW-0812">Transmembrane</keyword>
<keyword evidence="3" id="KW-1185">Reference proteome</keyword>
<sequence length="85" mass="9481">MRHANIEVETSTALSSKCFVLYVEHTGRSNGRKHAWLRRTYLRYAIHLFATGITTTCTIPLLPAFSPSSIRNTTAQPKGTTLFAV</sequence>
<evidence type="ECO:0000313" key="2">
    <source>
        <dbReference type="EMBL" id="KAF2252421.1"/>
    </source>
</evidence>
<accession>A0A6A6IPN3</accession>
<dbReference type="AlphaFoldDB" id="A0A6A6IPN3"/>
<evidence type="ECO:0000313" key="3">
    <source>
        <dbReference type="Proteomes" id="UP000800094"/>
    </source>
</evidence>
<keyword evidence="1" id="KW-1133">Transmembrane helix</keyword>
<keyword evidence="1" id="KW-0472">Membrane</keyword>